<accession>A0A2Z4PZS2</accession>
<dbReference type="GeneID" id="77935658"/>
<evidence type="ECO:0000313" key="1">
    <source>
        <dbReference type="EMBL" id="AWY03367.1"/>
    </source>
</evidence>
<sequence length="376" mass="40533">MGNQTTIVSSSSNYIFESGYFSSGDLVTNWGLDDTTLVANAIVTDSRFLNTHFIGIDKVFNLRGFTIGCTIGSESKCVTFTSCGTCVNADMSFYSAFHFFVRGDHATSSGQYATNFGHQCNLNRINVTYADRAYGTTLSEPVSGVRPNANMQLPDFSGSSFEGISGIGVLLRGVTYGVKLDNIYVENVAVLVGKDDGSFLTHEMRLNNNSWNFGVVKLIGIAGARDINIGVSGKGGDYPQIEFVSATGMENTGEINISGEFGLTPSKLILDMNDDIKINFRYEFRGSEVTYTSPEAHVVMPNVGYQQFNYTLKAFDSTHSIVKSGIASLQGVSGLGGTNAYVSQNSDGSIVLHFTGLNSSENTWLTSATFVVSTWS</sequence>
<organism evidence="1 2">
    <name type="scientific">Escherichia phage phi G17</name>
    <dbReference type="NCBI Taxonomy" id="2234086"/>
    <lineage>
        <taxon>Viruses</taxon>
        <taxon>Duplodnaviria</taxon>
        <taxon>Heunggongvirae</taxon>
        <taxon>Uroviricota</taxon>
        <taxon>Caudoviricetes</taxon>
        <taxon>Schitoviridae</taxon>
        <taxon>Enquatrovirinae</taxon>
        <taxon>Gamaleyavirus</taxon>
        <taxon>Gamaleyavirus G17</taxon>
    </lineage>
</organism>
<evidence type="ECO:0000313" key="2">
    <source>
        <dbReference type="Proteomes" id="UP000250998"/>
    </source>
</evidence>
<dbReference type="KEGG" id="vg:77935658"/>
<dbReference type="EMBL" id="MH358458">
    <property type="protein sequence ID" value="AWY03367.1"/>
    <property type="molecule type" value="Genomic_DNA"/>
</dbReference>
<reference evidence="1 2" key="1">
    <citation type="submission" date="2018-05" db="EMBL/GenBank/DDBJ databases">
        <title>Complete genome sequence of phage G17, A novel E. coli O157 phage isolated from cattle in the North-West Province.</title>
        <authorList>
            <person name="Akindolire M.A."/>
            <person name="Ateba C.N."/>
        </authorList>
    </citation>
    <scope>NUCLEOTIDE SEQUENCE [LARGE SCALE GENOMIC DNA]</scope>
</reference>
<proteinExistence type="predicted"/>
<dbReference type="Proteomes" id="UP000250998">
    <property type="component" value="Segment"/>
</dbReference>
<protein>
    <submittedName>
        <fullName evidence="1">Uncharacterized protein</fullName>
    </submittedName>
</protein>
<name>A0A2Z4PZS2_9CAUD</name>
<dbReference type="RefSeq" id="YP_010659596.1">
    <property type="nucleotide sequence ID" value="NC_070870.1"/>
</dbReference>
<keyword evidence="2" id="KW-1185">Reference proteome</keyword>